<comment type="caution">
    <text evidence="1">The sequence shown here is derived from an EMBL/GenBank/DDBJ whole genome shotgun (WGS) entry which is preliminary data.</text>
</comment>
<dbReference type="AlphaFoldDB" id="A0AAE3GD60"/>
<evidence type="ECO:0000313" key="1">
    <source>
        <dbReference type="EMBL" id="MCP2163978.1"/>
    </source>
</evidence>
<accession>A0AAE3GD60</accession>
<dbReference type="GO" id="GO:0016829">
    <property type="term" value="F:lyase activity"/>
    <property type="evidence" value="ECO:0007669"/>
    <property type="project" value="InterPro"/>
</dbReference>
<protein>
    <submittedName>
        <fullName evidence="1">Acetoacetate decarboxylase (ADC)</fullName>
    </submittedName>
</protein>
<proteinExistence type="predicted"/>
<gene>
    <name evidence="1" type="ORF">LX83_000818</name>
</gene>
<dbReference type="Proteomes" id="UP001206128">
    <property type="component" value="Unassembled WGS sequence"/>
</dbReference>
<dbReference type="SUPFAM" id="SSF160104">
    <property type="entry name" value="Acetoacetate decarboxylase-like"/>
    <property type="match status" value="1"/>
</dbReference>
<organism evidence="1 2">
    <name type="scientific">Goodfellowiella coeruleoviolacea</name>
    <dbReference type="NCBI Taxonomy" id="334858"/>
    <lineage>
        <taxon>Bacteria</taxon>
        <taxon>Bacillati</taxon>
        <taxon>Actinomycetota</taxon>
        <taxon>Actinomycetes</taxon>
        <taxon>Pseudonocardiales</taxon>
        <taxon>Pseudonocardiaceae</taxon>
        <taxon>Goodfellowiella</taxon>
    </lineage>
</organism>
<evidence type="ECO:0000313" key="2">
    <source>
        <dbReference type="Proteomes" id="UP001206128"/>
    </source>
</evidence>
<sequence length="234" mass="25339">MVRQNERSGWLTSPSGVCYPPQPWQLGGTLVASVFRVPVRELPPVLAERVPERTRPVVVGGAALVAAAFVHYRPGGVLHYDEVLSCVLVRSGTRPRGTIAHIWVDSRQSRAGGRELWGIPKELADFSRTATGREITVESTVDQQVIASVRARLGPRLLPGWPAVPFATAQRLDGTDTVAHNLVVGRPRLLRAQWTFAEAGPLGHLAGRRPVLSLALTNASITFGLATTRSAARR</sequence>
<dbReference type="EMBL" id="JAMTCK010000002">
    <property type="protein sequence ID" value="MCP2163978.1"/>
    <property type="molecule type" value="Genomic_DNA"/>
</dbReference>
<dbReference type="InterPro" id="IPR023375">
    <property type="entry name" value="ADC_dom_sf"/>
</dbReference>
<reference evidence="1" key="1">
    <citation type="submission" date="2022-06" db="EMBL/GenBank/DDBJ databases">
        <title>Genomic Encyclopedia of Archaeal and Bacterial Type Strains, Phase II (KMG-II): from individual species to whole genera.</title>
        <authorList>
            <person name="Goeker M."/>
        </authorList>
    </citation>
    <scope>NUCLEOTIDE SEQUENCE</scope>
    <source>
        <strain evidence="1">DSM 43935</strain>
    </source>
</reference>
<dbReference type="Pfam" id="PF06314">
    <property type="entry name" value="ADC"/>
    <property type="match status" value="1"/>
</dbReference>
<keyword evidence="2" id="KW-1185">Reference proteome</keyword>
<name>A0AAE3GD60_9PSEU</name>
<dbReference type="Gene3D" id="2.40.400.10">
    <property type="entry name" value="Acetoacetate decarboxylase-like"/>
    <property type="match status" value="1"/>
</dbReference>
<dbReference type="InterPro" id="IPR010451">
    <property type="entry name" value="Acetoacetate_decarboxylase"/>
</dbReference>